<dbReference type="Pfam" id="PF01048">
    <property type="entry name" value="PNP_UDP_1"/>
    <property type="match status" value="1"/>
</dbReference>
<dbReference type="EMBL" id="JACDQQ010001265">
    <property type="protein sequence ID" value="MBA0085918.1"/>
    <property type="molecule type" value="Genomic_DNA"/>
</dbReference>
<dbReference type="PANTHER" id="PTHR46832:SF1">
    <property type="entry name" value="5'-METHYLTHIOADENOSINE_S-ADENOSYLHOMOCYSTEINE NUCLEOSIDASE"/>
    <property type="match status" value="1"/>
</dbReference>
<dbReference type="GO" id="GO:0009116">
    <property type="term" value="P:nucleoside metabolic process"/>
    <property type="evidence" value="ECO:0007669"/>
    <property type="project" value="InterPro"/>
</dbReference>
<feature type="domain" description="Nucleoside phosphorylase" evidence="1">
    <location>
        <begin position="27"/>
        <end position="188"/>
    </location>
</feature>
<evidence type="ECO:0000259" key="1">
    <source>
        <dbReference type="Pfam" id="PF01048"/>
    </source>
</evidence>
<organism evidence="2 3">
    <name type="scientific">Candidatus Acidiferrum panamense</name>
    <dbReference type="NCBI Taxonomy" id="2741543"/>
    <lineage>
        <taxon>Bacteria</taxon>
        <taxon>Pseudomonadati</taxon>
        <taxon>Acidobacteriota</taxon>
        <taxon>Terriglobia</taxon>
        <taxon>Candidatus Acidiferrales</taxon>
        <taxon>Candidatus Acidiferrum</taxon>
    </lineage>
</organism>
<evidence type="ECO:0000313" key="2">
    <source>
        <dbReference type="EMBL" id="MBA0085918.1"/>
    </source>
</evidence>
<keyword evidence="3" id="KW-1185">Reference proteome</keyword>
<sequence length="250" mass="26969">MRVLITFAVEAEFAPWRKLRGFEKMTKGKAQFFRARIGGGEVNVLLTGVGGKNAWLEATKVIWDGEVDICISSGLAGALRPEYRLGDVLAAKEVQSVNSKRVVAADRRLVRLAEEQGARAVDSFYSAGRVIGLAAEKRELGRLADAVEMESGEVLYEAAAWGAKGIAIRGISDAADQDLPLDFNKVMTTTGEVSVPRVLGEIVRHPWSTAALVRFGNQSRLAAEKLAAFLDRYVEAVRSSMSTSGGAVAR</sequence>
<dbReference type="GO" id="GO:0008782">
    <property type="term" value="F:adenosylhomocysteine nucleosidase activity"/>
    <property type="evidence" value="ECO:0007669"/>
    <property type="project" value="TreeGrafter"/>
</dbReference>
<dbReference type="InterPro" id="IPR035994">
    <property type="entry name" value="Nucleoside_phosphorylase_sf"/>
</dbReference>
<name>A0A7V8SXE4_9BACT</name>
<reference evidence="2" key="1">
    <citation type="submission" date="2020-06" db="EMBL/GenBank/DDBJ databases">
        <title>Legume-microbial interactions unlock mineral nutrients during tropical forest succession.</title>
        <authorList>
            <person name="Epihov D.Z."/>
        </authorList>
    </citation>
    <scope>NUCLEOTIDE SEQUENCE [LARGE SCALE GENOMIC DNA]</scope>
    <source>
        <strain evidence="2">Pan2503</strain>
    </source>
</reference>
<evidence type="ECO:0000313" key="3">
    <source>
        <dbReference type="Proteomes" id="UP000567293"/>
    </source>
</evidence>
<accession>A0A7V8SXE4</accession>
<dbReference type="GO" id="GO:0008930">
    <property type="term" value="F:methylthioadenosine nucleosidase activity"/>
    <property type="evidence" value="ECO:0007669"/>
    <property type="project" value="TreeGrafter"/>
</dbReference>
<dbReference type="Proteomes" id="UP000567293">
    <property type="component" value="Unassembled WGS sequence"/>
</dbReference>
<dbReference type="AlphaFoldDB" id="A0A7V8SXE4"/>
<dbReference type="SUPFAM" id="SSF53167">
    <property type="entry name" value="Purine and uridine phosphorylases"/>
    <property type="match status" value="1"/>
</dbReference>
<dbReference type="GO" id="GO:0019284">
    <property type="term" value="P:L-methionine salvage from S-adenosylmethionine"/>
    <property type="evidence" value="ECO:0007669"/>
    <property type="project" value="TreeGrafter"/>
</dbReference>
<protein>
    <recommendedName>
        <fullName evidence="1">Nucleoside phosphorylase domain-containing protein</fullName>
    </recommendedName>
</protein>
<gene>
    <name evidence="2" type="ORF">HRJ53_13045</name>
</gene>
<comment type="caution">
    <text evidence="2">The sequence shown here is derived from an EMBL/GenBank/DDBJ whole genome shotgun (WGS) entry which is preliminary data.</text>
</comment>
<dbReference type="GO" id="GO:0005829">
    <property type="term" value="C:cytosol"/>
    <property type="evidence" value="ECO:0007669"/>
    <property type="project" value="TreeGrafter"/>
</dbReference>
<dbReference type="PANTHER" id="PTHR46832">
    <property type="entry name" value="5'-METHYLTHIOADENOSINE/S-ADENOSYLHOMOCYSTEINE NUCLEOSIDASE"/>
    <property type="match status" value="1"/>
</dbReference>
<dbReference type="InterPro" id="IPR000845">
    <property type="entry name" value="Nucleoside_phosphorylase_d"/>
</dbReference>
<proteinExistence type="predicted"/>
<dbReference type="Gene3D" id="3.40.50.1580">
    <property type="entry name" value="Nucleoside phosphorylase domain"/>
    <property type="match status" value="1"/>
</dbReference>